<gene>
    <name evidence="7" type="ORF">SKAU_G00140590</name>
</gene>
<comment type="similarity">
    <text evidence="1">Belongs to the TRAFAC class dynamin-like GTPase superfamily. IRG family.</text>
</comment>
<dbReference type="PANTHER" id="PTHR32341">
    <property type="entry name" value="INTERFERON-INDUCIBLE GTPASE"/>
    <property type="match status" value="1"/>
</dbReference>
<keyword evidence="8" id="KW-1185">Reference proteome</keyword>
<evidence type="ECO:0000256" key="4">
    <source>
        <dbReference type="ARBA" id="ARBA00023134"/>
    </source>
</evidence>
<dbReference type="PROSITE" id="PS51716">
    <property type="entry name" value="G_IRG"/>
    <property type="match status" value="1"/>
</dbReference>
<comment type="caution">
    <text evidence="7">The sequence shown here is derived from an EMBL/GenBank/DDBJ whole genome shotgun (WGS) entry which is preliminary data.</text>
</comment>
<organism evidence="7 8">
    <name type="scientific">Synaphobranchus kaupii</name>
    <name type="common">Kaup's arrowtooth eel</name>
    <dbReference type="NCBI Taxonomy" id="118154"/>
    <lineage>
        <taxon>Eukaryota</taxon>
        <taxon>Metazoa</taxon>
        <taxon>Chordata</taxon>
        <taxon>Craniata</taxon>
        <taxon>Vertebrata</taxon>
        <taxon>Euteleostomi</taxon>
        <taxon>Actinopterygii</taxon>
        <taxon>Neopterygii</taxon>
        <taxon>Teleostei</taxon>
        <taxon>Anguilliformes</taxon>
        <taxon>Synaphobranchidae</taxon>
        <taxon>Synaphobranchus</taxon>
    </lineage>
</organism>
<evidence type="ECO:0000313" key="7">
    <source>
        <dbReference type="EMBL" id="KAJ8365228.1"/>
    </source>
</evidence>
<evidence type="ECO:0000256" key="2">
    <source>
        <dbReference type="ARBA" id="ARBA00022741"/>
    </source>
</evidence>
<dbReference type="GO" id="GO:0016020">
    <property type="term" value="C:membrane"/>
    <property type="evidence" value="ECO:0007669"/>
    <property type="project" value="InterPro"/>
</dbReference>
<dbReference type="GO" id="GO:0016787">
    <property type="term" value="F:hydrolase activity"/>
    <property type="evidence" value="ECO:0007669"/>
    <property type="project" value="UniProtKB-KW"/>
</dbReference>
<evidence type="ECO:0000313" key="8">
    <source>
        <dbReference type="Proteomes" id="UP001152622"/>
    </source>
</evidence>
<dbReference type="Pfam" id="PF05049">
    <property type="entry name" value="IIGP"/>
    <property type="match status" value="1"/>
</dbReference>
<reference evidence="7" key="1">
    <citation type="journal article" date="2023" name="Science">
        <title>Genome structures resolve the early diversification of teleost fishes.</title>
        <authorList>
            <person name="Parey E."/>
            <person name="Louis A."/>
            <person name="Montfort J."/>
            <person name="Bouchez O."/>
            <person name="Roques C."/>
            <person name="Iampietro C."/>
            <person name="Lluch J."/>
            <person name="Castinel A."/>
            <person name="Donnadieu C."/>
            <person name="Desvignes T."/>
            <person name="Floi Bucao C."/>
            <person name="Jouanno E."/>
            <person name="Wen M."/>
            <person name="Mejri S."/>
            <person name="Dirks R."/>
            <person name="Jansen H."/>
            <person name="Henkel C."/>
            <person name="Chen W.J."/>
            <person name="Zahm M."/>
            <person name="Cabau C."/>
            <person name="Klopp C."/>
            <person name="Thompson A.W."/>
            <person name="Robinson-Rechavi M."/>
            <person name="Braasch I."/>
            <person name="Lecointre G."/>
            <person name="Bobe J."/>
            <person name="Postlethwait J.H."/>
            <person name="Berthelot C."/>
            <person name="Roest Crollius H."/>
            <person name="Guiguen Y."/>
        </authorList>
    </citation>
    <scope>NUCLEOTIDE SEQUENCE</scope>
    <source>
        <strain evidence="7">WJC10195</strain>
    </source>
</reference>
<dbReference type="InterPro" id="IPR030385">
    <property type="entry name" value="G_IRG_dom"/>
</dbReference>
<feature type="domain" description="IRG-type G" evidence="6">
    <location>
        <begin position="1"/>
        <end position="29"/>
    </location>
</feature>
<sequence length="199" mass="22342">MKSPKVFLISSFNLNKYDFRQLQETMEKELPDHKKCIFLLALPNITQVINEKKKSVLQANIWKIALLSAVVAAVPIPLLGFGVDVFILMREIYKYSKAFGLDEASLRSLAEHVKVPVEELKKATKSGMDQITKDMVIKLLKTAVGGFKVSDTPPSTIACMVAVWNSFYIIYGMLKFCLDELAEDAHRVLVRAFPSEGSE</sequence>
<dbReference type="InterPro" id="IPR007743">
    <property type="entry name" value="Immunity-related_GTPase-like"/>
</dbReference>
<protein>
    <recommendedName>
        <fullName evidence="6">IRG-type G domain-containing protein</fullName>
    </recommendedName>
</protein>
<evidence type="ECO:0000259" key="6">
    <source>
        <dbReference type="PROSITE" id="PS51716"/>
    </source>
</evidence>
<keyword evidence="5" id="KW-0472">Membrane</keyword>
<dbReference type="PANTHER" id="PTHR32341:SF10">
    <property type="entry name" value="INTERFERON-INDUCIBLE GTPASE 5"/>
    <property type="match status" value="1"/>
</dbReference>
<keyword evidence="5" id="KW-0812">Transmembrane</keyword>
<dbReference type="GO" id="GO:0005525">
    <property type="term" value="F:GTP binding"/>
    <property type="evidence" value="ECO:0007669"/>
    <property type="project" value="UniProtKB-KW"/>
</dbReference>
<dbReference type="AlphaFoldDB" id="A0A9Q1FT76"/>
<dbReference type="EMBL" id="JAINUF010000004">
    <property type="protein sequence ID" value="KAJ8365228.1"/>
    <property type="molecule type" value="Genomic_DNA"/>
</dbReference>
<dbReference type="Proteomes" id="UP001152622">
    <property type="component" value="Chromosome 4"/>
</dbReference>
<proteinExistence type="inferred from homology"/>
<accession>A0A9Q1FT76</accession>
<dbReference type="OrthoDB" id="422720at2759"/>
<keyword evidence="2" id="KW-0547">Nucleotide-binding</keyword>
<keyword evidence="5" id="KW-1133">Transmembrane helix</keyword>
<keyword evidence="3" id="KW-0378">Hydrolase</keyword>
<evidence type="ECO:0000256" key="1">
    <source>
        <dbReference type="ARBA" id="ARBA00005429"/>
    </source>
</evidence>
<dbReference type="InterPro" id="IPR051515">
    <property type="entry name" value="IRG"/>
</dbReference>
<evidence type="ECO:0000256" key="3">
    <source>
        <dbReference type="ARBA" id="ARBA00022801"/>
    </source>
</evidence>
<feature type="transmembrane region" description="Helical" evidence="5">
    <location>
        <begin position="64"/>
        <end position="89"/>
    </location>
</feature>
<name>A0A9Q1FT76_SYNKA</name>
<keyword evidence="4" id="KW-0342">GTP-binding</keyword>
<evidence type="ECO:0000256" key="5">
    <source>
        <dbReference type="SAM" id="Phobius"/>
    </source>
</evidence>